<dbReference type="GO" id="GO:0030246">
    <property type="term" value="F:carbohydrate binding"/>
    <property type="evidence" value="ECO:0007669"/>
    <property type="project" value="InterPro"/>
</dbReference>
<gene>
    <name evidence="2" type="ORF">LCGC14_1238760</name>
</gene>
<proteinExistence type="predicted"/>
<dbReference type="AlphaFoldDB" id="A0A0F9L6M8"/>
<dbReference type="EMBL" id="LAZR01006673">
    <property type="protein sequence ID" value="KKM90429.1"/>
    <property type="molecule type" value="Genomic_DNA"/>
</dbReference>
<comment type="caution">
    <text evidence="2">The sequence shown here is derived from an EMBL/GenBank/DDBJ whole genome shotgun (WGS) entry which is preliminary data.</text>
</comment>
<organism evidence="2">
    <name type="scientific">marine sediment metagenome</name>
    <dbReference type="NCBI Taxonomy" id="412755"/>
    <lineage>
        <taxon>unclassified sequences</taxon>
        <taxon>metagenomes</taxon>
        <taxon>ecological metagenomes</taxon>
    </lineage>
</organism>
<reference evidence="2" key="1">
    <citation type="journal article" date="2015" name="Nature">
        <title>Complex archaea that bridge the gap between prokaryotes and eukaryotes.</title>
        <authorList>
            <person name="Spang A."/>
            <person name="Saw J.H."/>
            <person name="Jorgensen S.L."/>
            <person name="Zaremba-Niedzwiedzka K."/>
            <person name="Martijn J."/>
            <person name="Lind A.E."/>
            <person name="van Eijk R."/>
            <person name="Schleper C."/>
            <person name="Guy L."/>
            <person name="Ettema T.J."/>
        </authorList>
    </citation>
    <scope>NUCLEOTIDE SEQUENCE</scope>
</reference>
<dbReference type="Gene3D" id="2.60.40.2080">
    <property type="match status" value="1"/>
</dbReference>
<dbReference type="InterPro" id="IPR019019">
    <property type="entry name" value="H-type_lectin_domain"/>
</dbReference>
<evidence type="ECO:0000313" key="2">
    <source>
        <dbReference type="EMBL" id="KKM90429.1"/>
    </source>
</evidence>
<name>A0A0F9L6M8_9ZZZZ</name>
<sequence length="90" mass="9430">MKIAHIKITGGQNDITLAHGEETVTEDSFTAVSFPYALPQIPHVMATPISTDSGHTATVSNVTVNGFTIYLNKQGGGGADDVEVSWIAVS</sequence>
<dbReference type="GO" id="GO:0007155">
    <property type="term" value="P:cell adhesion"/>
    <property type="evidence" value="ECO:0007669"/>
    <property type="project" value="InterPro"/>
</dbReference>
<dbReference type="SUPFAM" id="SSF141086">
    <property type="entry name" value="Agglutinin HPA-like"/>
    <property type="match status" value="1"/>
</dbReference>
<feature type="domain" description="H-type lectin" evidence="1">
    <location>
        <begin position="31"/>
        <end position="89"/>
    </location>
</feature>
<protein>
    <recommendedName>
        <fullName evidence="1">H-type lectin domain-containing protein</fullName>
    </recommendedName>
</protein>
<evidence type="ECO:0000259" key="1">
    <source>
        <dbReference type="Pfam" id="PF09458"/>
    </source>
</evidence>
<accession>A0A0F9L6M8</accession>
<dbReference type="Pfam" id="PF09458">
    <property type="entry name" value="H_lectin"/>
    <property type="match status" value="1"/>
</dbReference>
<dbReference type="InterPro" id="IPR037221">
    <property type="entry name" value="H-type_lectin_dom_sf"/>
</dbReference>